<keyword evidence="3" id="KW-1133">Transmembrane helix</keyword>
<dbReference type="PANTHER" id="PTHR33392">
    <property type="entry name" value="POLYISOPRENYL-TEICHOIC ACID--PEPTIDOGLYCAN TEICHOIC ACID TRANSFERASE TAGU"/>
    <property type="match status" value="1"/>
</dbReference>
<evidence type="ECO:0000256" key="3">
    <source>
        <dbReference type="SAM" id="Phobius"/>
    </source>
</evidence>
<keyword evidence="6" id="KW-1185">Reference proteome</keyword>
<proteinExistence type="inferred from homology"/>
<feature type="compositionally biased region" description="Low complexity" evidence="2">
    <location>
        <begin position="31"/>
        <end position="45"/>
    </location>
</feature>
<keyword evidence="3" id="KW-0812">Transmembrane</keyword>
<dbReference type="InterPro" id="IPR050922">
    <property type="entry name" value="LytR/CpsA/Psr_CW_biosynth"/>
</dbReference>
<name>A0A1G9JK75_9ACTN</name>
<evidence type="ECO:0000313" key="6">
    <source>
        <dbReference type="Proteomes" id="UP000199475"/>
    </source>
</evidence>
<dbReference type="EMBL" id="FNGP01000002">
    <property type="protein sequence ID" value="SDL37493.1"/>
    <property type="molecule type" value="Genomic_DNA"/>
</dbReference>
<feature type="transmembrane region" description="Helical" evidence="3">
    <location>
        <begin position="89"/>
        <end position="110"/>
    </location>
</feature>
<sequence>MRVKSDDLDWLYRDDDEHTRVLGQSGGPQQGGYPDPRQGYPDPRQSYPADDVYRQEAPPARAPGPSGPPPAAPPPQRHRRRRRRHPIRNLFLTLLVLWLAFLVGTPIFAWSTIDVVEGYDSELPDQPGTAVLLVGSDVRDNLTPEEQRRLGTGSTDGRRTDTMMLLYTPPGGKSVLLGLPRDSFVEIPGRGDNKLNAAFAYGGPPLLIRTIEHNTGIKVDGYLEVGMAGLANMVDAVGGVEVCPEQPMQDKDSHLDIGAGCQVLDGPTALAYVRMRKADPRGDLGRMERQREVIGQIVKRAINPMTVLNPKRWWDLNMGTASSLARTSDTGIPTMFGAGVGLISGFTGSGISMTVPVSNPAAQTSAGSSVLWDEEASEEVFAAIAAGDTAELEKYHK</sequence>
<dbReference type="Gene3D" id="3.40.630.190">
    <property type="entry name" value="LCP protein"/>
    <property type="match status" value="1"/>
</dbReference>
<dbReference type="AlphaFoldDB" id="A0A1G9JK75"/>
<evidence type="ECO:0000313" key="5">
    <source>
        <dbReference type="EMBL" id="SDL37493.1"/>
    </source>
</evidence>
<evidence type="ECO:0000256" key="2">
    <source>
        <dbReference type="SAM" id="MobiDB-lite"/>
    </source>
</evidence>
<dbReference type="NCBIfam" id="TIGR00350">
    <property type="entry name" value="lytR_cpsA_psr"/>
    <property type="match status" value="1"/>
</dbReference>
<feature type="region of interest" description="Disordered" evidence="2">
    <location>
        <begin position="17"/>
        <end position="83"/>
    </location>
</feature>
<accession>A0A1G9JK75</accession>
<dbReference type="STRING" id="686624.SAMN04488242_1284"/>
<evidence type="ECO:0000259" key="4">
    <source>
        <dbReference type="Pfam" id="PF03816"/>
    </source>
</evidence>
<gene>
    <name evidence="5" type="ORF">SAMN04488242_1284</name>
</gene>
<dbReference type="Pfam" id="PF03816">
    <property type="entry name" value="LytR_cpsA_psr"/>
    <property type="match status" value="1"/>
</dbReference>
<dbReference type="PANTHER" id="PTHR33392:SF6">
    <property type="entry name" value="POLYISOPRENYL-TEICHOIC ACID--PEPTIDOGLYCAN TEICHOIC ACID TRANSFERASE TAGU"/>
    <property type="match status" value="1"/>
</dbReference>
<evidence type="ECO:0000256" key="1">
    <source>
        <dbReference type="ARBA" id="ARBA00006068"/>
    </source>
</evidence>
<organism evidence="5 6">
    <name type="scientific">Tessaracoccus oleiagri</name>
    <dbReference type="NCBI Taxonomy" id="686624"/>
    <lineage>
        <taxon>Bacteria</taxon>
        <taxon>Bacillati</taxon>
        <taxon>Actinomycetota</taxon>
        <taxon>Actinomycetes</taxon>
        <taxon>Propionibacteriales</taxon>
        <taxon>Propionibacteriaceae</taxon>
        <taxon>Tessaracoccus</taxon>
    </lineage>
</organism>
<feature type="compositionally biased region" description="Pro residues" evidence="2">
    <location>
        <begin position="60"/>
        <end position="75"/>
    </location>
</feature>
<reference evidence="5 6" key="1">
    <citation type="submission" date="2016-10" db="EMBL/GenBank/DDBJ databases">
        <authorList>
            <person name="de Groot N.N."/>
        </authorList>
    </citation>
    <scope>NUCLEOTIDE SEQUENCE [LARGE SCALE GENOMIC DNA]</scope>
    <source>
        <strain evidence="5 6">CGMCC 1.9159</strain>
    </source>
</reference>
<comment type="similarity">
    <text evidence="1">Belongs to the LytR/CpsA/Psr (LCP) family.</text>
</comment>
<feature type="domain" description="Cell envelope-related transcriptional attenuator" evidence="4">
    <location>
        <begin position="159"/>
        <end position="301"/>
    </location>
</feature>
<dbReference type="Proteomes" id="UP000199475">
    <property type="component" value="Unassembled WGS sequence"/>
</dbReference>
<keyword evidence="3" id="KW-0472">Membrane</keyword>
<dbReference type="InterPro" id="IPR004474">
    <property type="entry name" value="LytR_CpsA_psr"/>
</dbReference>
<protein>
    <submittedName>
        <fullName evidence="5">Transcriptional attenuator, LytR family</fullName>
    </submittedName>
</protein>